<feature type="active site" description="Proton donor/acceptor" evidence="6">
    <location>
        <position position="419"/>
    </location>
</feature>
<evidence type="ECO:0000313" key="9">
    <source>
        <dbReference type="EMBL" id="GGL61777.1"/>
    </source>
</evidence>
<dbReference type="GO" id="GO:0008360">
    <property type="term" value="P:regulation of cell shape"/>
    <property type="evidence" value="ECO:0007669"/>
    <property type="project" value="UniProtKB-UniRule"/>
</dbReference>
<dbReference type="InterPro" id="IPR050979">
    <property type="entry name" value="LD-transpeptidase"/>
</dbReference>
<dbReference type="SUPFAM" id="SSF141523">
    <property type="entry name" value="L,D-transpeptidase catalytic domain-like"/>
    <property type="match status" value="1"/>
</dbReference>
<proteinExistence type="predicted"/>
<gene>
    <name evidence="9" type="ORF">GCM10007968_27200</name>
</gene>
<dbReference type="PANTHER" id="PTHR30582:SF33">
    <property type="entry name" value="EXPORTED PROTEIN"/>
    <property type="match status" value="1"/>
</dbReference>
<dbReference type="EMBL" id="BMOK01000014">
    <property type="protein sequence ID" value="GGL61777.1"/>
    <property type="molecule type" value="Genomic_DNA"/>
</dbReference>
<dbReference type="GO" id="GO:0071555">
    <property type="term" value="P:cell wall organization"/>
    <property type="evidence" value="ECO:0007669"/>
    <property type="project" value="UniProtKB-UniRule"/>
</dbReference>
<keyword evidence="10" id="KW-1185">Reference proteome</keyword>
<dbReference type="PANTHER" id="PTHR30582">
    <property type="entry name" value="L,D-TRANSPEPTIDASE"/>
    <property type="match status" value="1"/>
</dbReference>
<evidence type="ECO:0000256" key="7">
    <source>
        <dbReference type="SAM" id="Phobius"/>
    </source>
</evidence>
<dbReference type="InterPro" id="IPR005490">
    <property type="entry name" value="LD_TPept_cat_dom"/>
</dbReference>
<dbReference type="GO" id="GO:0005576">
    <property type="term" value="C:extracellular region"/>
    <property type="evidence" value="ECO:0007669"/>
    <property type="project" value="TreeGrafter"/>
</dbReference>
<dbReference type="Pfam" id="PF03734">
    <property type="entry name" value="YkuD"/>
    <property type="match status" value="1"/>
</dbReference>
<feature type="domain" description="L,D-TPase catalytic" evidence="8">
    <location>
        <begin position="339"/>
        <end position="464"/>
    </location>
</feature>
<keyword evidence="7" id="KW-0472">Membrane</keyword>
<name>A0A917W4H4_9BACL</name>
<keyword evidence="4 6" id="KW-0573">Peptidoglycan synthesis</keyword>
<dbReference type="InterPro" id="IPR038054">
    <property type="entry name" value="LD_TPept-like_central_sf"/>
</dbReference>
<keyword evidence="7" id="KW-1133">Transmembrane helix</keyword>
<accession>A0A917W4H4</accession>
<dbReference type="GO" id="GO:0018104">
    <property type="term" value="P:peptidoglycan-protein cross-linking"/>
    <property type="evidence" value="ECO:0007669"/>
    <property type="project" value="TreeGrafter"/>
</dbReference>
<dbReference type="RefSeq" id="WP_188804285.1">
    <property type="nucleotide sequence ID" value="NZ_BMOK01000014.1"/>
</dbReference>
<dbReference type="GO" id="GO:0016740">
    <property type="term" value="F:transferase activity"/>
    <property type="evidence" value="ECO:0007669"/>
    <property type="project" value="UniProtKB-KW"/>
</dbReference>
<protein>
    <recommendedName>
        <fullName evidence="8">L,D-TPase catalytic domain-containing protein</fullName>
    </recommendedName>
</protein>
<reference evidence="9" key="1">
    <citation type="journal article" date="2014" name="Int. J. Syst. Evol. Microbiol.">
        <title>Complete genome sequence of Corynebacterium casei LMG S-19264T (=DSM 44701T), isolated from a smear-ripened cheese.</title>
        <authorList>
            <consortium name="US DOE Joint Genome Institute (JGI-PGF)"/>
            <person name="Walter F."/>
            <person name="Albersmeier A."/>
            <person name="Kalinowski J."/>
            <person name="Ruckert C."/>
        </authorList>
    </citation>
    <scope>NUCLEOTIDE SEQUENCE</scope>
    <source>
        <strain evidence="9">JCM 15325</strain>
    </source>
</reference>
<dbReference type="PROSITE" id="PS52029">
    <property type="entry name" value="LD_TPASE"/>
    <property type="match status" value="1"/>
</dbReference>
<evidence type="ECO:0000256" key="2">
    <source>
        <dbReference type="ARBA" id="ARBA00022679"/>
    </source>
</evidence>
<dbReference type="InterPro" id="IPR038063">
    <property type="entry name" value="Transpep_catalytic_dom"/>
</dbReference>
<comment type="caution">
    <text evidence="9">The sequence shown here is derived from an EMBL/GenBank/DDBJ whole genome shotgun (WGS) entry which is preliminary data.</text>
</comment>
<dbReference type="Gene3D" id="3.10.20.800">
    <property type="match status" value="1"/>
</dbReference>
<keyword evidence="7" id="KW-0812">Transmembrane</keyword>
<dbReference type="SUPFAM" id="SSF143985">
    <property type="entry name" value="L,D-transpeptidase pre-catalytic domain-like"/>
    <property type="match status" value="1"/>
</dbReference>
<evidence type="ECO:0000256" key="5">
    <source>
        <dbReference type="ARBA" id="ARBA00023316"/>
    </source>
</evidence>
<feature type="active site" description="Nucleophile" evidence="6">
    <location>
        <position position="440"/>
    </location>
</feature>
<organism evidence="9 10">
    <name type="scientific">Sporolactobacillus putidus</name>
    <dbReference type="NCBI Taxonomy" id="492735"/>
    <lineage>
        <taxon>Bacteria</taxon>
        <taxon>Bacillati</taxon>
        <taxon>Bacillota</taxon>
        <taxon>Bacilli</taxon>
        <taxon>Bacillales</taxon>
        <taxon>Sporolactobacillaceae</taxon>
        <taxon>Sporolactobacillus</taxon>
    </lineage>
</organism>
<evidence type="ECO:0000256" key="1">
    <source>
        <dbReference type="ARBA" id="ARBA00004752"/>
    </source>
</evidence>
<feature type="transmembrane region" description="Helical" evidence="7">
    <location>
        <begin position="7"/>
        <end position="30"/>
    </location>
</feature>
<evidence type="ECO:0000313" key="10">
    <source>
        <dbReference type="Proteomes" id="UP000654670"/>
    </source>
</evidence>
<keyword evidence="5 6" id="KW-0961">Cell wall biogenesis/degradation</keyword>
<reference evidence="9" key="2">
    <citation type="submission" date="2020-09" db="EMBL/GenBank/DDBJ databases">
        <authorList>
            <person name="Sun Q."/>
            <person name="Ohkuma M."/>
        </authorList>
    </citation>
    <scope>NUCLEOTIDE SEQUENCE</scope>
    <source>
        <strain evidence="9">JCM 15325</strain>
    </source>
</reference>
<dbReference type="GO" id="GO:0071972">
    <property type="term" value="F:peptidoglycan L,D-transpeptidase activity"/>
    <property type="evidence" value="ECO:0007669"/>
    <property type="project" value="TreeGrafter"/>
</dbReference>
<dbReference type="Proteomes" id="UP000654670">
    <property type="component" value="Unassembled WGS sequence"/>
</dbReference>
<evidence type="ECO:0000256" key="6">
    <source>
        <dbReference type="PROSITE-ProRule" id="PRU01373"/>
    </source>
</evidence>
<dbReference type="Gene3D" id="2.40.440.10">
    <property type="entry name" value="L,D-transpeptidase catalytic domain-like"/>
    <property type="match status" value="1"/>
</dbReference>
<evidence type="ECO:0000259" key="8">
    <source>
        <dbReference type="PROSITE" id="PS52029"/>
    </source>
</evidence>
<dbReference type="CDD" id="cd16913">
    <property type="entry name" value="YkuD_like"/>
    <property type="match status" value="1"/>
</dbReference>
<comment type="pathway">
    <text evidence="1 6">Cell wall biogenesis; peptidoglycan biosynthesis.</text>
</comment>
<evidence type="ECO:0000256" key="3">
    <source>
        <dbReference type="ARBA" id="ARBA00022960"/>
    </source>
</evidence>
<dbReference type="AlphaFoldDB" id="A0A917W4H4"/>
<keyword evidence="2" id="KW-0808">Transferase</keyword>
<evidence type="ECO:0000256" key="4">
    <source>
        <dbReference type="ARBA" id="ARBA00022984"/>
    </source>
</evidence>
<keyword evidence="3 6" id="KW-0133">Cell shape</keyword>
<sequence>MSTSIRKISIIVISSILIIAALIFAGISYYQATRFNARITINGTKVGGLTADQALKKLKTLILTNKVYVGQNLVFDGKSTKSGFTNQDLPEIKRLLGKQRTWWPSSKAENFSAMPSRTDHYRSQTLKGEVEAKLKLMNKSLIASKDAQAYLDHGQIAVSRSEVGKQYDITKLLKDYDNQEYRSEIYLKPILSQPIKENSQIVQNEKKKLQALVQRTVDYQVQNQTYPLEASKFIQYATVSKDMKLTMNTTDLKNEIAAINRSQSTLNKSYIFKTHTGSTISVQGQTYGWALDVGQETARIQSAFENGEKSMKAYNVYGIGYNTFGVGYHTTTNNGIGNTYAEVSIQEQRIWIYKNGQLAVTTPVVTGRHDTHEDTPTGVWYVMYKQSPSTLKGSEAGDPHYTVNVSYWAQFTDGGVGFHDASWRKNWASDAYLTGGSGGCVNTPPNVMKSVYDNLTQNEPVIVY</sequence>